<proteinExistence type="predicted"/>
<dbReference type="EMBL" id="FN596753">
    <property type="protein sequence ID" value="CBI40204.3"/>
    <property type="molecule type" value="Genomic_DNA"/>
</dbReference>
<dbReference type="PaxDb" id="29760-VIT_13s0074g00250.t01"/>
<keyword evidence="2" id="KW-1185">Reference proteome</keyword>
<name>D7UBT9_VITVI</name>
<organism evidence="1 2">
    <name type="scientific">Vitis vinifera</name>
    <name type="common">Grape</name>
    <dbReference type="NCBI Taxonomy" id="29760"/>
    <lineage>
        <taxon>Eukaryota</taxon>
        <taxon>Viridiplantae</taxon>
        <taxon>Streptophyta</taxon>
        <taxon>Embryophyta</taxon>
        <taxon>Tracheophyta</taxon>
        <taxon>Spermatophyta</taxon>
        <taxon>Magnoliopsida</taxon>
        <taxon>eudicotyledons</taxon>
        <taxon>Gunneridae</taxon>
        <taxon>Pentapetalae</taxon>
        <taxon>rosids</taxon>
        <taxon>Vitales</taxon>
        <taxon>Vitaceae</taxon>
        <taxon>Viteae</taxon>
        <taxon>Vitis</taxon>
    </lineage>
</organism>
<protein>
    <submittedName>
        <fullName evidence="1">Uncharacterized protein</fullName>
    </submittedName>
</protein>
<dbReference type="Proteomes" id="UP000009183">
    <property type="component" value="Chromosome 13"/>
</dbReference>
<dbReference type="AlphaFoldDB" id="D7UBT9"/>
<evidence type="ECO:0000313" key="1">
    <source>
        <dbReference type="EMBL" id="CBI40204.3"/>
    </source>
</evidence>
<dbReference type="InParanoid" id="D7UBT9"/>
<reference evidence="2" key="1">
    <citation type="journal article" date="2007" name="Nature">
        <title>The grapevine genome sequence suggests ancestral hexaploidization in major angiosperm phyla.</title>
        <authorList>
            <consortium name="The French-Italian Public Consortium for Grapevine Genome Characterization."/>
            <person name="Jaillon O."/>
            <person name="Aury J.-M."/>
            <person name="Noel B."/>
            <person name="Policriti A."/>
            <person name="Clepet C."/>
            <person name="Casagrande A."/>
            <person name="Choisne N."/>
            <person name="Aubourg S."/>
            <person name="Vitulo N."/>
            <person name="Jubin C."/>
            <person name="Vezzi A."/>
            <person name="Legeai F."/>
            <person name="Hugueney P."/>
            <person name="Dasilva C."/>
            <person name="Horner D."/>
            <person name="Mica E."/>
            <person name="Jublot D."/>
            <person name="Poulain J."/>
            <person name="Bruyere C."/>
            <person name="Billault A."/>
            <person name="Segurens B."/>
            <person name="Gouyvenoux M."/>
            <person name="Ugarte E."/>
            <person name="Cattonaro F."/>
            <person name="Anthouard V."/>
            <person name="Vico V."/>
            <person name="Del Fabbro C."/>
            <person name="Alaux M."/>
            <person name="Di Gaspero G."/>
            <person name="Dumas V."/>
            <person name="Felice N."/>
            <person name="Paillard S."/>
            <person name="Juman I."/>
            <person name="Moroldo M."/>
            <person name="Scalabrin S."/>
            <person name="Canaguier A."/>
            <person name="Le Clainche I."/>
            <person name="Malacrida G."/>
            <person name="Durand E."/>
            <person name="Pesole G."/>
            <person name="Laucou V."/>
            <person name="Chatelet P."/>
            <person name="Merdinoglu D."/>
            <person name="Delledonne M."/>
            <person name="Pezzotti M."/>
            <person name="Lecharny A."/>
            <person name="Scarpelli C."/>
            <person name="Artiguenave F."/>
            <person name="Pe M.E."/>
            <person name="Valle G."/>
            <person name="Morgante M."/>
            <person name="Caboche M."/>
            <person name="Adam-Blondon A.-F."/>
            <person name="Weissenbach J."/>
            <person name="Quetier F."/>
            <person name="Wincker P."/>
        </authorList>
    </citation>
    <scope>NUCLEOTIDE SEQUENCE [LARGE SCALE GENOMIC DNA]</scope>
    <source>
        <strain evidence="2">cv. Pinot noir / PN40024</strain>
    </source>
</reference>
<accession>D7UBT9</accession>
<sequence>MSNLRDNHQYSKNAKNLHLSSQTSLKSSGIISPSPINIFVPQTLKTSQCFIFIMPSFP</sequence>
<evidence type="ECO:0000313" key="2">
    <source>
        <dbReference type="Proteomes" id="UP000009183"/>
    </source>
</evidence>
<dbReference type="HOGENOM" id="CLU_2982973_0_0_1"/>
<gene>
    <name evidence="1" type="ordered locus">VIT_13s0074g00250</name>
</gene>